<comment type="caution">
    <text evidence="1">The sequence shown here is derived from an EMBL/GenBank/DDBJ whole genome shotgun (WGS) entry which is preliminary data.</text>
</comment>
<dbReference type="Proteomes" id="UP000887116">
    <property type="component" value="Unassembled WGS sequence"/>
</dbReference>
<protein>
    <submittedName>
        <fullName evidence="1">Uncharacterized protein</fullName>
    </submittedName>
</protein>
<evidence type="ECO:0000313" key="1">
    <source>
        <dbReference type="EMBL" id="GFQ74634.1"/>
    </source>
</evidence>
<dbReference type="EMBL" id="BMAO01021459">
    <property type="protein sequence ID" value="GFQ74634.1"/>
    <property type="molecule type" value="Genomic_DNA"/>
</dbReference>
<name>A0A8X6GVN5_TRICU</name>
<proteinExistence type="predicted"/>
<dbReference type="OrthoDB" id="6435040at2759"/>
<dbReference type="AlphaFoldDB" id="A0A8X6GVN5"/>
<sequence>MRSEVVSRDPVFLANGSGGLLGEVQANLSDDRLRKVERPLRYLSQVRLLALRCGFSNSVIKIMMMMSRKEHEMVSTIDSETALDVDRFLTEPHLFL</sequence>
<evidence type="ECO:0000313" key="2">
    <source>
        <dbReference type="Proteomes" id="UP000887116"/>
    </source>
</evidence>
<keyword evidence="2" id="KW-1185">Reference proteome</keyword>
<organism evidence="1 2">
    <name type="scientific">Trichonephila clavata</name>
    <name type="common">Joro spider</name>
    <name type="synonym">Nephila clavata</name>
    <dbReference type="NCBI Taxonomy" id="2740835"/>
    <lineage>
        <taxon>Eukaryota</taxon>
        <taxon>Metazoa</taxon>
        <taxon>Ecdysozoa</taxon>
        <taxon>Arthropoda</taxon>
        <taxon>Chelicerata</taxon>
        <taxon>Arachnida</taxon>
        <taxon>Araneae</taxon>
        <taxon>Araneomorphae</taxon>
        <taxon>Entelegynae</taxon>
        <taxon>Araneoidea</taxon>
        <taxon>Nephilidae</taxon>
        <taxon>Trichonephila</taxon>
    </lineage>
</organism>
<accession>A0A8X6GVN5</accession>
<gene>
    <name evidence="1" type="ORF">TNCT_592081</name>
</gene>
<reference evidence="1" key="1">
    <citation type="submission" date="2020-07" db="EMBL/GenBank/DDBJ databases">
        <title>Multicomponent nature underlies the extraordinary mechanical properties of spider dragline silk.</title>
        <authorList>
            <person name="Kono N."/>
            <person name="Nakamura H."/>
            <person name="Mori M."/>
            <person name="Yoshida Y."/>
            <person name="Ohtoshi R."/>
            <person name="Malay A.D."/>
            <person name="Moran D.A.P."/>
            <person name="Tomita M."/>
            <person name="Numata K."/>
            <person name="Arakawa K."/>
        </authorList>
    </citation>
    <scope>NUCLEOTIDE SEQUENCE</scope>
</reference>